<dbReference type="Gene3D" id="1.20.930.20">
    <property type="entry name" value="Adaptor protein Cbl, N-terminal domain"/>
    <property type="match status" value="1"/>
</dbReference>
<dbReference type="EMBL" id="KN840814">
    <property type="protein sequence ID" value="KIP01344.1"/>
    <property type="molecule type" value="Genomic_DNA"/>
</dbReference>
<dbReference type="Gene3D" id="2.80.10.50">
    <property type="match status" value="1"/>
</dbReference>
<dbReference type="InterPro" id="IPR000772">
    <property type="entry name" value="Ricin_B_lectin"/>
</dbReference>
<feature type="compositionally biased region" description="Pro residues" evidence="1">
    <location>
        <begin position="1"/>
        <end position="10"/>
    </location>
</feature>
<keyword evidence="4" id="KW-1185">Reference proteome</keyword>
<organism evidence="3 4">
    <name type="scientific">Phlebiopsis gigantea (strain 11061_1 CR5-6)</name>
    <name type="common">White-rot fungus</name>
    <name type="synonym">Peniophora gigantea</name>
    <dbReference type="NCBI Taxonomy" id="745531"/>
    <lineage>
        <taxon>Eukaryota</taxon>
        <taxon>Fungi</taxon>
        <taxon>Dikarya</taxon>
        <taxon>Basidiomycota</taxon>
        <taxon>Agaricomycotina</taxon>
        <taxon>Agaricomycetes</taxon>
        <taxon>Polyporales</taxon>
        <taxon>Phanerochaetaceae</taxon>
        <taxon>Phlebiopsis</taxon>
    </lineage>
</organism>
<evidence type="ECO:0000313" key="3">
    <source>
        <dbReference type="EMBL" id="KIP01344.1"/>
    </source>
</evidence>
<feature type="region of interest" description="Disordered" evidence="1">
    <location>
        <begin position="1"/>
        <end position="25"/>
    </location>
</feature>
<dbReference type="HOGENOM" id="CLU_440113_0_0_1"/>
<accession>A0A0C3NA48</accession>
<protein>
    <recommendedName>
        <fullName evidence="2">Ricin B lectin domain-containing protein</fullName>
    </recommendedName>
</protein>
<proteinExistence type="predicted"/>
<reference evidence="3 4" key="1">
    <citation type="journal article" date="2014" name="PLoS Genet.">
        <title>Analysis of the Phlebiopsis gigantea genome, transcriptome and secretome provides insight into its pioneer colonization strategies of wood.</title>
        <authorList>
            <person name="Hori C."/>
            <person name="Ishida T."/>
            <person name="Igarashi K."/>
            <person name="Samejima M."/>
            <person name="Suzuki H."/>
            <person name="Master E."/>
            <person name="Ferreira P."/>
            <person name="Ruiz-Duenas F.J."/>
            <person name="Held B."/>
            <person name="Canessa P."/>
            <person name="Larrondo L.F."/>
            <person name="Schmoll M."/>
            <person name="Druzhinina I.S."/>
            <person name="Kubicek C.P."/>
            <person name="Gaskell J.A."/>
            <person name="Kersten P."/>
            <person name="St John F."/>
            <person name="Glasner J."/>
            <person name="Sabat G."/>
            <person name="Splinter BonDurant S."/>
            <person name="Syed K."/>
            <person name="Yadav J."/>
            <person name="Mgbeahuruike A.C."/>
            <person name="Kovalchuk A."/>
            <person name="Asiegbu F.O."/>
            <person name="Lackner G."/>
            <person name="Hoffmeister D."/>
            <person name="Rencoret J."/>
            <person name="Gutierrez A."/>
            <person name="Sun H."/>
            <person name="Lindquist E."/>
            <person name="Barry K."/>
            <person name="Riley R."/>
            <person name="Grigoriev I.V."/>
            <person name="Henrissat B."/>
            <person name="Kues U."/>
            <person name="Berka R.M."/>
            <person name="Martinez A.T."/>
            <person name="Covert S.F."/>
            <person name="Blanchette R.A."/>
            <person name="Cullen D."/>
        </authorList>
    </citation>
    <scope>NUCLEOTIDE SEQUENCE [LARGE SCALE GENOMIC DNA]</scope>
    <source>
        <strain evidence="3 4">11061_1 CR5-6</strain>
    </source>
</reference>
<dbReference type="AlphaFoldDB" id="A0A0C3NA48"/>
<evidence type="ECO:0000313" key="4">
    <source>
        <dbReference type="Proteomes" id="UP000053257"/>
    </source>
</evidence>
<evidence type="ECO:0000259" key="2">
    <source>
        <dbReference type="Pfam" id="PF14200"/>
    </source>
</evidence>
<gene>
    <name evidence="3" type="ORF">PHLGIDRAFT_123428</name>
</gene>
<dbReference type="Proteomes" id="UP000053257">
    <property type="component" value="Unassembled WGS sequence"/>
</dbReference>
<evidence type="ECO:0000256" key="1">
    <source>
        <dbReference type="SAM" id="MobiDB-lite"/>
    </source>
</evidence>
<dbReference type="CDD" id="cd21037">
    <property type="entry name" value="MLKL_NTD"/>
    <property type="match status" value="1"/>
</dbReference>
<dbReference type="Pfam" id="PF14200">
    <property type="entry name" value="RicinB_lectin_2"/>
    <property type="match status" value="1"/>
</dbReference>
<name>A0A0C3NA48_PHLG1</name>
<dbReference type="STRING" id="745531.A0A0C3NA48"/>
<dbReference type="GO" id="GO:0007166">
    <property type="term" value="P:cell surface receptor signaling pathway"/>
    <property type="evidence" value="ECO:0007669"/>
    <property type="project" value="InterPro"/>
</dbReference>
<dbReference type="SUPFAM" id="SSF50370">
    <property type="entry name" value="Ricin B-like lectins"/>
    <property type="match status" value="1"/>
</dbReference>
<dbReference type="InterPro" id="IPR059179">
    <property type="entry name" value="MLKL-like_MCAfunc"/>
</dbReference>
<dbReference type="InterPro" id="IPR036537">
    <property type="entry name" value="Adaptor_Cbl_N_dom_sf"/>
</dbReference>
<dbReference type="InterPro" id="IPR035992">
    <property type="entry name" value="Ricin_B-like_lectins"/>
</dbReference>
<sequence length="665" mass="72556">MSLLPPPVPPAAQQRPRHNSAPGYSSVIDDVKPLQISSSSSAMVVTSSGLEALRSVLEAANTLPCIKYITQVSITLLKIIEEIQATNEAVRKIILRAKDITLAVAGACSDAPDEISGRLESDIQQLVQTMDDVLEFTKEISSRSAYKKFVRKVDDATTVKSLDMRLTHAFQLFEIQSSVSLRITQQQMVRQLSGISESSPPQVQHQTRPRLITSTPLHVTEGLYLIRNAANERPIETEHRRPVPTFCHAYMGVSTSSELSSYQIWVISSRHGKRADYTIRNLATGASLDVYCGETRDGTQVICFPSHEGHSQTWSIYGSRAGNSLDYCTIRSHGTQTLLDGHCPSGLSCDYVHMINLGDGQDPTASQQWSLTRIPFSASPSVSSAALQAAYSAAGIPRRRFVLQNVGSGSFAAVQASNGNSPNVVLQHDFKAAATWHFEHTVHNDGQYDDLFAIVTNTPPDDLSTLDFFGGRHIAANAGVYAPKNIYHMWKATPAPEHGAFCFRNSATGRLLSQSSRNPLMDAAQKSANSTDASCQWRIYNASTGDCCPILYDSSLAIPPAQYAGPMQFSVAQPEDIPNVLMLRTGMATATMCSLFADSLQRENNIIREMFSIGCSSLVLAPRLITGWKSCLGLYDIVIREERPALGPASIFPGKDDSYVCFPEG</sequence>
<dbReference type="OrthoDB" id="2784908at2759"/>
<feature type="domain" description="Ricin B lectin" evidence="2">
    <location>
        <begin position="262"/>
        <end position="340"/>
    </location>
</feature>